<evidence type="ECO:0000259" key="5">
    <source>
        <dbReference type="Pfam" id="PF04198"/>
    </source>
</evidence>
<proteinExistence type="inferred from homology"/>
<dbReference type="InterPro" id="IPR009057">
    <property type="entry name" value="Homeodomain-like_sf"/>
</dbReference>
<accession>A0A5P1X2E0</accession>
<keyword evidence="7" id="KW-1185">Reference proteome</keyword>
<dbReference type="InterPro" id="IPR051054">
    <property type="entry name" value="SorC_transcr_regulators"/>
</dbReference>
<dbReference type="AlphaFoldDB" id="A0A5P1X2E0"/>
<dbReference type="InterPro" id="IPR036388">
    <property type="entry name" value="WH-like_DNA-bd_sf"/>
</dbReference>
<dbReference type="Gene3D" id="3.40.50.1360">
    <property type="match status" value="1"/>
</dbReference>
<feature type="domain" description="Sugar-binding" evidence="5">
    <location>
        <begin position="62"/>
        <end position="315"/>
    </location>
</feature>
<keyword evidence="4" id="KW-0804">Transcription</keyword>
<evidence type="ECO:0000256" key="4">
    <source>
        <dbReference type="ARBA" id="ARBA00023163"/>
    </source>
</evidence>
<dbReference type="GO" id="GO:0030246">
    <property type="term" value="F:carbohydrate binding"/>
    <property type="evidence" value="ECO:0007669"/>
    <property type="project" value="InterPro"/>
</dbReference>
<dbReference type="PANTHER" id="PTHR34294">
    <property type="entry name" value="TRANSCRIPTIONAL REGULATOR-RELATED"/>
    <property type="match status" value="1"/>
</dbReference>
<keyword evidence="3" id="KW-0238">DNA-binding</keyword>
<evidence type="ECO:0000256" key="1">
    <source>
        <dbReference type="ARBA" id="ARBA00010466"/>
    </source>
</evidence>
<evidence type="ECO:0000313" key="7">
    <source>
        <dbReference type="Proteomes" id="UP000325295"/>
    </source>
</evidence>
<dbReference type="RefSeq" id="WP_150203299.1">
    <property type="nucleotide sequence ID" value="NZ_CP043939.1"/>
</dbReference>
<dbReference type="OrthoDB" id="58802at2"/>
<protein>
    <submittedName>
        <fullName evidence="6">Sugar-binding transcriptional regulator</fullName>
    </submittedName>
</protein>
<evidence type="ECO:0000256" key="3">
    <source>
        <dbReference type="ARBA" id="ARBA00023125"/>
    </source>
</evidence>
<dbReference type="PANTHER" id="PTHR34294:SF1">
    <property type="entry name" value="TRANSCRIPTIONAL REGULATOR LSRR"/>
    <property type="match status" value="1"/>
</dbReference>
<sequence length="316" mass="35418">MNQERRKKTTEQILNISRLYYLDNLSQLEISKRLKVSRPTISRALTQARETGIVDIKINDPFQDVEALKRQLIQKYHLNQVVIATQTNDNPEAILDALGKVTANYLDEIVHDDDTIGISWGLTMQAVSRHLKENHSVNVRLVQLKGSVSTAKENNYTADTMNNFSQAFHTQARLLPVPVVFDTVEAKKIVMNDKFVQTVTREGTESNIALFTVGNTQMNSMLFRLGYLDKNLATYLQKNSVGDVLSHFVDKNGTIVDQTLDDRTVAISLDDLKRKEYAILVGGGAAKLLPMHAALQGNYANVLVTDQTTARSLLNM</sequence>
<keyword evidence="2" id="KW-0805">Transcription regulation</keyword>
<dbReference type="Pfam" id="PF04198">
    <property type="entry name" value="Sugar-bind"/>
    <property type="match status" value="1"/>
</dbReference>
<evidence type="ECO:0000313" key="6">
    <source>
        <dbReference type="EMBL" id="QER66631.1"/>
    </source>
</evidence>
<name>A0A5P1X2E0_9LACO</name>
<gene>
    <name evidence="6" type="ORF">F0161_01255</name>
</gene>
<dbReference type="InterPro" id="IPR037171">
    <property type="entry name" value="NagB/RpiA_transferase-like"/>
</dbReference>
<evidence type="ECO:0000256" key="2">
    <source>
        <dbReference type="ARBA" id="ARBA00023015"/>
    </source>
</evidence>
<dbReference type="GO" id="GO:0003677">
    <property type="term" value="F:DNA binding"/>
    <property type="evidence" value="ECO:0007669"/>
    <property type="project" value="UniProtKB-KW"/>
</dbReference>
<dbReference type="InterPro" id="IPR007324">
    <property type="entry name" value="Sugar-bd_dom_put"/>
</dbReference>
<organism evidence="6 7">
    <name type="scientific">Paucilactobacillus nenjiangensis</name>
    <dbReference type="NCBI Taxonomy" id="1296540"/>
    <lineage>
        <taxon>Bacteria</taxon>
        <taxon>Bacillati</taxon>
        <taxon>Bacillota</taxon>
        <taxon>Bacilli</taxon>
        <taxon>Lactobacillales</taxon>
        <taxon>Lactobacillaceae</taxon>
        <taxon>Paucilactobacillus</taxon>
    </lineage>
</organism>
<reference evidence="6 7" key="1">
    <citation type="submission" date="2019-09" db="EMBL/GenBank/DDBJ databases">
        <title>Complete Genome Sequence of Lactobacillus nenjiangensis SH-Y15, isolated from sauerkraut.</title>
        <authorList>
            <person name="Yang H."/>
        </authorList>
    </citation>
    <scope>NUCLEOTIDE SEQUENCE [LARGE SCALE GENOMIC DNA]</scope>
    <source>
        <strain evidence="6 7">SH-Y15</strain>
    </source>
</reference>
<comment type="similarity">
    <text evidence="1">Belongs to the SorC transcriptional regulatory family.</text>
</comment>
<dbReference type="EMBL" id="CP043939">
    <property type="protein sequence ID" value="QER66631.1"/>
    <property type="molecule type" value="Genomic_DNA"/>
</dbReference>
<dbReference type="SUPFAM" id="SSF100950">
    <property type="entry name" value="NagB/RpiA/CoA transferase-like"/>
    <property type="match status" value="1"/>
</dbReference>
<dbReference type="KEGG" id="lnn:F0161_01255"/>
<dbReference type="SUPFAM" id="SSF46689">
    <property type="entry name" value="Homeodomain-like"/>
    <property type="match status" value="1"/>
</dbReference>
<dbReference type="Gene3D" id="1.10.10.10">
    <property type="entry name" value="Winged helix-like DNA-binding domain superfamily/Winged helix DNA-binding domain"/>
    <property type="match status" value="1"/>
</dbReference>
<dbReference type="Proteomes" id="UP000325295">
    <property type="component" value="Chromosome"/>
</dbReference>